<name>L7JTY8_TRAHO</name>
<reference evidence="1 2" key="1">
    <citation type="journal article" date="2012" name="PLoS Pathog.">
        <title>The genome of the obligate intracellular parasite Trachipleistophora hominis: new insights into microsporidian genome dynamics and reductive evolution.</title>
        <authorList>
            <person name="Heinz E."/>
            <person name="Williams T.A."/>
            <person name="Nakjang S."/>
            <person name="Noel C.J."/>
            <person name="Swan D.C."/>
            <person name="Goldberg A.V."/>
            <person name="Harris S.R."/>
            <person name="Weinmaier T."/>
            <person name="Markert S."/>
            <person name="Becher D."/>
            <person name="Bernhardt J."/>
            <person name="Dagan T."/>
            <person name="Hacker C."/>
            <person name="Lucocq J.M."/>
            <person name="Schweder T."/>
            <person name="Rattei T."/>
            <person name="Hall N."/>
            <person name="Hirt R.P."/>
            <person name="Embley T.M."/>
        </authorList>
    </citation>
    <scope>NUCLEOTIDE SEQUENCE [LARGE SCALE GENOMIC DNA]</scope>
</reference>
<dbReference type="Proteomes" id="UP000011185">
    <property type="component" value="Unassembled WGS sequence"/>
</dbReference>
<dbReference type="VEuPathDB" id="MicrosporidiaDB:THOM_2560"/>
<evidence type="ECO:0000313" key="2">
    <source>
        <dbReference type="Proteomes" id="UP000011185"/>
    </source>
</evidence>
<dbReference type="AlphaFoldDB" id="L7JTY8"/>
<evidence type="ECO:0000313" key="1">
    <source>
        <dbReference type="EMBL" id="ELQ74516.1"/>
    </source>
</evidence>
<sequence>MDINEKEEKRLLLQYFKLRLDTETQVYLKQLRVDELDQIMEALKDHQEMILSNINR</sequence>
<protein>
    <submittedName>
        <fullName evidence="1">Uncharacterized protein</fullName>
    </submittedName>
</protein>
<keyword evidence="2" id="KW-1185">Reference proteome</keyword>
<gene>
    <name evidence="1" type="ORF">THOM_2560</name>
</gene>
<accession>L7JTY8</accession>
<dbReference type="HOGENOM" id="CLU_3015878_0_0_1"/>
<dbReference type="EMBL" id="JH994037">
    <property type="protein sequence ID" value="ELQ74516.1"/>
    <property type="molecule type" value="Genomic_DNA"/>
</dbReference>
<dbReference type="InParanoid" id="L7JTY8"/>
<proteinExistence type="predicted"/>
<organism evidence="1 2">
    <name type="scientific">Trachipleistophora hominis</name>
    <name type="common">Microsporidian parasite</name>
    <dbReference type="NCBI Taxonomy" id="72359"/>
    <lineage>
        <taxon>Eukaryota</taxon>
        <taxon>Fungi</taxon>
        <taxon>Fungi incertae sedis</taxon>
        <taxon>Microsporidia</taxon>
        <taxon>Pleistophoridae</taxon>
        <taxon>Trachipleistophora</taxon>
    </lineage>
</organism>